<dbReference type="InterPro" id="IPR051906">
    <property type="entry name" value="TolC-like"/>
</dbReference>
<dbReference type="PROSITE" id="PS51257">
    <property type="entry name" value="PROKAR_LIPOPROTEIN"/>
    <property type="match status" value="1"/>
</dbReference>
<keyword evidence="5" id="KW-0812">Transmembrane</keyword>
<feature type="chain" id="PRO_5039051772" evidence="9">
    <location>
        <begin position="28"/>
        <end position="402"/>
    </location>
</feature>
<dbReference type="Pfam" id="PF02321">
    <property type="entry name" value="OEP"/>
    <property type="match status" value="1"/>
</dbReference>
<dbReference type="Proteomes" id="UP000886744">
    <property type="component" value="Unassembled WGS sequence"/>
</dbReference>
<accession>A0A9D1J721</accession>
<evidence type="ECO:0000256" key="5">
    <source>
        <dbReference type="ARBA" id="ARBA00022692"/>
    </source>
</evidence>
<sequence>MKIFYNTLPFLSAAAILLSASCGSLRAQSMESIDSVLAAVERNNLELRALQQNNEASRLEIQSQNNLQQDLSVSYSPFFTRGYDGVASSELVVSMGFDFPSQYISRGKSGKLQNEALDMQYALQRRDILLQAQLLCLDLVRLNQEKELLDTRMANADELLALMEKRFSEGGANVIEVNKVKMERMNVRTLAAQNEAARQNTLQTLRAMNGNIPVELLVAEYPAAAEVVNYDEFYAEVMATDAGILSAEASVDAAAQEIKVNKQNWLPKFEVGYRRNTAMKEASNGFLVGASLPLFSSRNKTKIAEARHTAAQSELENARLQAETQLQSRYNELQQIHSAVQTYDVPLMHSTLDALKSAVLAGQMSVIDYYVEADNVYGNLSTYLSLENQYRKLLAEAYRNRL</sequence>
<comment type="similarity">
    <text evidence="2">Belongs to the outer membrane factor (OMF) (TC 1.B.17) family.</text>
</comment>
<dbReference type="AlphaFoldDB" id="A0A9D1J721"/>
<keyword evidence="7" id="KW-0998">Cell outer membrane</keyword>
<evidence type="ECO:0000256" key="2">
    <source>
        <dbReference type="ARBA" id="ARBA00007613"/>
    </source>
</evidence>
<evidence type="ECO:0000313" key="10">
    <source>
        <dbReference type="EMBL" id="HIR63232.1"/>
    </source>
</evidence>
<keyword evidence="6" id="KW-0472">Membrane</keyword>
<evidence type="ECO:0000256" key="1">
    <source>
        <dbReference type="ARBA" id="ARBA00004442"/>
    </source>
</evidence>
<keyword evidence="4" id="KW-1134">Transmembrane beta strand</keyword>
<keyword evidence="3" id="KW-0813">Transport</keyword>
<evidence type="ECO:0000256" key="4">
    <source>
        <dbReference type="ARBA" id="ARBA00022452"/>
    </source>
</evidence>
<evidence type="ECO:0000256" key="8">
    <source>
        <dbReference type="SAM" id="Coils"/>
    </source>
</evidence>
<keyword evidence="9" id="KW-0732">Signal</keyword>
<dbReference type="EMBL" id="DVHI01000084">
    <property type="protein sequence ID" value="HIR63232.1"/>
    <property type="molecule type" value="Genomic_DNA"/>
</dbReference>
<reference evidence="10" key="1">
    <citation type="submission" date="2020-10" db="EMBL/GenBank/DDBJ databases">
        <authorList>
            <person name="Gilroy R."/>
        </authorList>
    </citation>
    <scope>NUCLEOTIDE SEQUENCE</scope>
    <source>
        <strain evidence="10">ChiHjej13B12-12457</strain>
    </source>
</reference>
<evidence type="ECO:0000313" key="11">
    <source>
        <dbReference type="Proteomes" id="UP000886744"/>
    </source>
</evidence>
<proteinExistence type="inferred from homology"/>
<comment type="caution">
    <text evidence="10">The sequence shown here is derived from an EMBL/GenBank/DDBJ whole genome shotgun (WGS) entry which is preliminary data.</text>
</comment>
<organism evidence="10 11">
    <name type="scientific">Candidatus Coprenecus avistercoris</name>
    <dbReference type="NCBI Taxonomy" id="2840730"/>
    <lineage>
        <taxon>Bacteria</taxon>
        <taxon>Pseudomonadati</taxon>
        <taxon>Bacteroidota</taxon>
        <taxon>Bacteroidia</taxon>
        <taxon>Bacteroidales</taxon>
        <taxon>Rikenellaceae</taxon>
        <taxon>Rikenellaceae incertae sedis</taxon>
        <taxon>Candidatus Coprenecus</taxon>
    </lineage>
</organism>
<reference evidence="10" key="2">
    <citation type="journal article" date="2021" name="PeerJ">
        <title>Extensive microbial diversity within the chicken gut microbiome revealed by metagenomics and culture.</title>
        <authorList>
            <person name="Gilroy R."/>
            <person name="Ravi A."/>
            <person name="Getino M."/>
            <person name="Pursley I."/>
            <person name="Horton D.L."/>
            <person name="Alikhan N.F."/>
            <person name="Baker D."/>
            <person name="Gharbi K."/>
            <person name="Hall N."/>
            <person name="Watson M."/>
            <person name="Adriaenssens E.M."/>
            <person name="Foster-Nyarko E."/>
            <person name="Jarju S."/>
            <person name="Secka A."/>
            <person name="Antonio M."/>
            <person name="Oren A."/>
            <person name="Chaudhuri R.R."/>
            <person name="La Ragione R."/>
            <person name="Hildebrand F."/>
            <person name="Pallen M.J."/>
        </authorList>
    </citation>
    <scope>NUCLEOTIDE SEQUENCE</scope>
    <source>
        <strain evidence="10">ChiHjej13B12-12457</strain>
    </source>
</reference>
<name>A0A9D1J721_9BACT</name>
<dbReference type="PANTHER" id="PTHR30026:SF20">
    <property type="entry name" value="OUTER MEMBRANE PROTEIN TOLC"/>
    <property type="match status" value="1"/>
</dbReference>
<keyword evidence="8" id="KW-0175">Coiled coil</keyword>
<feature type="coiled-coil region" evidence="8">
    <location>
        <begin position="33"/>
        <end position="67"/>
    </location>
</feature>
<evidence type="ECO:0000256" key="3">
    <source>
        <dbReference type="ARBA" id="ARBA00022448"/>
    </source>
</evidence>
<dbReference type="InterPro" id="IPR003423">
    <property type="entry name" value="OMP_efflux"/>
</dbReference>
<protein>
    <submittedName>
        <fullName evidence="10">TolC family protein</fullName>
    </submittedName>
</protein>
<comment type="subcellular location">
    <subcellularLocation>
        <location evidence="1">Cell outer membrane</location>
    </subcellularLocation>
</comment>
<dbReference type="GO" id="GO:1990281">
    <property type="term" value="C:efflux pump complex"/>
    <property type="evidence" value="ECO:0007669"/>
    <property type="project" value="TreeGrafter"/>
</dbReference>
<dbReference type="Gene3D" id="1.20.1600.10">
    <property type="entry name" value="Outer membrane efflux proteins (OEP)"/>
    <property type="match status" value="1"/>
</dbReference>
<dbReference type="GO" id="GO:0009279">
    <property type="term" value="C:cell outer membrane"/>
    <property type="evidence" value="ECO:0007669"/>
    <property type="project" value="UniProtKB-SubCell"/>
</dbReference>
<dbReference type="SUPFAM" id="SSF56954">
    <property type="entry name" value="Outer membrane efflux proteins (OEP)"/>
    <property type="match status" value="1"/>
</dbReference>
<evidence type="ECO:0000256" key="6">
    <source>
        <dbReference type="ARBA" id="ARBA00023136"/>
    </source>
</evidence>
<evidence type="ECO:0000256" key="9">
    <source>
        <dbReference type="SAM" id="SignalP"/>
    </source>
</evidence>
<gene>
    <name evidence="10" type="ORF">IAC94_06900</name>
</gene>
<feature type="signal peptide" evidence="9">
    <location>
        <begin position="1"/>
        <end position="27"/>
    </location>
</feature>
<dbReference type="GO" id="GO:0015288">
    <property type="term" value="F:porin activity"/>
    <property type="evidence" value="ECO:0007669"/>
    <property type="project" value="TreeGrafter"/>
</dbReference>
<dbReference type="GO" id="GO:0015562">
    <property type="term" value="F:efflux transmembrane transporter activity"/>
    <property type="evidence" value="ECO:0007669"/>
    <property type="project" value="InterPro"/>
</dbReference>
<evidence type="ECO:0000256" key="7">
    <source>
        <dbReference type="ARBA" id="ARBA00023237"/>
    </source>
</evidence>
<dbReference type="PANTHER" id="PTHR30026">
    <property type="entry name" value="OUTER MEMBRANE PROTEIN TOLC"/>
    <property type="match status" value="1"/>
</dbReference>